<evidence type="ECO:0000259" key="1">
    <source>
        <dbReference type="Pfam" id="PF12937"/>
    </source>
</evidence>
<sequence>MAQLFDLPTETLLEVLSWLRGPRDIRTLLNLCLTSRRLRTIVQPCLFEVPPYLSGLKSLHIKDQAKTRHPNMKQLVEMMCLPELKEFSLAVCNGNGSGCPDFNLPPGSFRFSELQLLKATLSATQLTNIMRACNRLEVLVYESSMTWTNRRRTNSQFAAPELLRCLEPQKQNLKSLRVDLDVAEPIAIENWHRCPRYGSFREFENLKHLEVEQGILHEFRNLPPNIESVTVLSCDYPIYEMMDGLVQCYEVDFPCLENVFLRPKYPPASGMLDIPGTYSFSDLEEDYWFREQYKTGCCTLENIVDDVNFELEVDCDGWEMYKHGDL</sequence>
<dbReference type="SUPFAM" id="SSF52047">
    <property type="entry name" value="RNI-like"/>
    <property type="match status" value="1"/>
</dbReference>
<dbReference type="GeneID" id="37073120"/>
<proteinExistence type="predicted"/>
<accession>A0A318ZLU2</accession>
<dbReference type="AlphaFoldDB" id="A0A318ZLU2"/>
<dbReference type="EMBL" id="KZ821235">
    <property type="protein sequence ID" value="PYH44780.1"/>
    <property type="molecule type" value="Genomic_DNA"/>
</dbReference>
<dbReference type="OrthoDB" id="2520703at2759"/>
<dbReference type="Pfam" id="PF12937">
    <property type="entry name" value="F-box-like"/>
    <property type="match status" value="1"/>
</dbReference>
<dbReference type="SUPFAM" id="SSF81383">
    <property type="entry name" value="F-box domain"/>
    <property type="match status" value="1"/>
</dbReference>
<dbReference type="InterPro" id="IPR001810">
    <property type="entry name" value="F-box_dom"/>
</dbReference>
<evidence type="ECO:0000313" key="2">
    <source>
        <dbReference type="EMBL" id="PYH44780.1"/>
    </source>
</evidence>
<dbReference type="Proteomes" id="UP000248349">
    <property type="component" value="Unassembled WGS sequence"/>
</dbReference>
<keyword evidence="3" id="KW-1185">Reference proteome</keyword>
<evidence type="ECO:0000313" key="3">
    <source>
        <dbReference type="Proteomes" id="UP000248349"/>
    </source>
</evidence>
<dbReference type="InterPro" id="IPR036047">
    <property type="entry name" value="F-box-like_dom_sf"/>
</dbReference>
<dbReference type="RefSeq" id="XP_025430762.1">
    <property type="nucleotide sequence ID" value="XM_025571892.1"/>
</dbReference>
<gene>
    <name evidence="2" type="ORF">BP01DRAFT_297838</name>
</gene>
<reference evidence="2 3" key="1">
    <citation type="submission" date="2016-12" db="EMBL/GenBank/DDBJ databases">
        <title>The genomes of Aspergillus section Nigri reveals drivers in fungal speciation.</title>
        <authorList>
            <consortium name="DOE Joint Genome Institute"/>
            <person name="Vesth T.C."/>
            <person name="Nybo J."/>
            <person name="Theobald S."/>
            <person name="Brandl J."/>
            <person name="Frisvad J.C."/>
            <person name="Nielsen K.F."/>
            <person name="Lyhne E.K."/>
            <person name="Kogle M.E."/>
            <person name="Kuo A."/>
            <person name="Riley R."/>
            <person name="Clum A."/>
            <person name="Nolan M."/>
            <person name="Lipzen A."/>
            <person name="Salamov A."/>
            <person name="Henrissat B."/>
            <person name="Wiebenga A."/>
            <person name="De Vries R.P."/>
            <person name="Grigoriev I.V."/>
            <person name="Mortensen U.H."/>
            <person name="Andersen M.R."/>
            <person name="Baker S.E."/>
        </authorList>
    </citation>
    <scope>NUCLEOTIDE SEQUENCE [LARGE SCALE GENOMIC DNA]</scope>
    <source>
        <strain evidence="2 3">JOP 1030-1</strain>
    </source>
</reference>
<name>A0A318ZLU2_9EURO</name>
<feature type="domain" description="F-box" evidence="1">
    <location>
        <begin position="5"/>
        <end position="43"/>
    </location>
</feature>
<protein>
    <recommendedName>
        <fullName evidence="1">F-box domain-containing protein</fullName>
    </recommendedName>
</protein>
<dbReference type="STRING" id="1450539.A0A318ZLU2"/>
<organism evidence="2 3">
    <name type="scientific">Aspergillus saccharolyticus JOP 1030-1</name>
    <dbReference type="NCBI Taxonomy" id="1450539"/>
    <lineage>
        <taxon>Eukaryota</taxon>
        <taxon>Fungi</taxon>
        <taxon>Dikarya</taxon>
        <taxon>Ascomycota</taxon>
        <taxon>Pezizomycotina</taxon>
        <taxon>Eurotiomycetes</taxon>
        <taxon>Eurotiomycetidae</taxon>
        <taxon>Eurotiales</taxon>
        <taxon>Aspergillaceae</taxon>
        <taxon>Aspergillus</taxon>
        <taxon>Aspergillus subgen. Circumdati</taxon>
    </lineage>
</organism>
<dbReference type="CDD" id="cd09917">
    <property type="entry name" value="F-box_SF"/>
    <property type="match status" value="1"/>
</dbReference>